<feature type="compositionally biased region" description="Basic and acidic residues" evidence="1">
    <location>
        <begin position="11"/>
        <end position="25"/>
    </location>
</feature>
<dbReference type="EMBL" id="JBHSBI010000008">
    <property type="protein sequence ID" value="MFC4009031.1"/>
    <property type="molecule type" value="Genomic_DNA"/>
</dbReference>
<gene>
    <name evidence="2" type="ORF">ACFOY2_17500</name>
</gene>
<comment type="caution">
    <text evidence="2">The sequence shown here is derived from an EMBL/GenBank/DDBJ whole genome shotgun (WGS) entry which is preliminary data.</text>
</comment>
<evidence type="ECO:0000313" key="3">
    <source>
        <dbReference type="Proteomes" id="UP001595851"/>
    </source>
</evidence>
<evidence type="ECO:0000313" key="2">
    <source>
        <dbReference type="EMBL" id="MFC4009031.1"/>
    </source>
</evidence>
<reference evidence="3" key="1">
    <citation type="journal article" date="2019" name="Int. J. Syst. Evol. Microbiol.">
        <title>The Global Catalogue of Microorganisms (GCM) 10K type strain sequencing project: providing services to taxonomists for standard genome sequencing and annotation.</title>
        <authorList>
            <consortium name="The Broad Institute Genomics Platform"/>
            <consortium name="The Broad Institute Genome Sequencing Center for Infectious Disease"/>
            <person name="Wu L."/>
            <person name="Ma J."/>
        </authorList>
    </citation>
    <scope>NUCLEOTIDE SEQUENCE [LARGE SCALE GENOMIC DNA]</scope>
    <source>
        <strain evidence="3">TBRC 1276</strain>
    </source>
</reference>
<keyword evidence="3" id="KW-1185">Reference proteome</keyword>
<dbReference type="Proteomes" id="UP001595851">
    <property type="component" value="Unassembled WGS sequence"/>
</dbReference>
<evidence type="ECO:0000256" key="1">
    <source>
        <dbReference type="SAM" id="MobiDB-lite"/>
    </source>
</evidence>
<evidence type="ECO:0008006" key="4">
    <source>
        <dbReference type="Google" id="ProtNLM"/>
    </source>
</evidence>
<feature type="compositionally biased region" description="Basic residues" evidence="1">
    <location>
        <begin position="1"/>
        <end position="10"/>
    </location>
</feature>
<sequence>MAKNKRVRTKKREEPTPEEPEPKPLWERLLSGPRFVVVTVLTVAIGAAVPKVIDMTANSVLPEVHAIAMEDDQVTKDWSKSSPDVIAPDMVAGLVRGEQMFGNPKVAARLVKTGMQGVRLVIEGSRNEAVRIIGMRARVHRTGPVVAGTYFKFGPQGEEDSVQVGFDLRSPQPLARDVLDKADVHLGGFYFGGRSVVLKKGESKVYDVTAIAGPFTYEWDIQIDLAAQGRTWSIYRPERPLVVSGKATKYAAAYELDLAGDLNRWVPLKGTGL</sequence>
<dbReference type="RefSeq" id="WP_379529094.1">
    <property type="nucleotide sequence ID" value="NZ_JBHSBI010000008.1"/>
</dbReference>
<accession>A0ABV8G4X6</accession>
<protein>
    <recommendedName>
        <fullName evidence="4">DUF2993 domain-containing protein</fullName>
    </recommendedName>
</protein>
<organism evidence="2 3">
    <name type="scientific">Nonomuraea purpurea</name>
    <dbReference type="NCBI Taxonomy" id="1849276"/>
    <lineage>
        <taxon>Bacteria</taxon>
        <taxon>Bacillati</taxon>
        <taxon>Actinomycetota</taxon>
        <taxon>Actinomycetes</taxon>
        <taxon>Streptosporangiales</taxon>
        <taxon>Streptosporangiaceae</taxon>
        <taxon>Nonomuraea</taxon>
    </lineage>
</organism>
<name>A0ABV8G4X6_9ACTN</name>
<proteinExistence type="predicted"/>
<feature type="region of interest" description="Disordered" evidence="1">
    <location>
        <begin position="1"/>
        <end position="25"/>
    </location>
</feature>